<keyword evidence="5" id="KW-0812">Transmembrane</keyword>
<feature type="compositionally biased region" description="Pro residues" evidence="4">
    <location>
        <begin position="367"/>
        <end position="387"/>
    </location>
</feature>
<dbReference type="PANTHER" id="PTHR12302:SF3">
    <property type="entry name" value="SERINE_THREONINE-PROTEIN KINASE 31"/>
    <property type="match status" value="1"/>
</dbReference>
<gene>
    <name evidence="7" type="ORF">ABID49_002087</name>
</gene>
<dbReference type="RefSeq" id="WP_354197981.1">
    <property type="nucleotide sequence ID" value="NZ_JBEPLW010000017.1"/>
</dbReference>
<comment type="caution">
    <text evidence="7">The sequence shown here is derived from an EMBL/GenBank/DDBJ whole genome shotgun (WGS) entry which is preliminary data.</text>
</comment>
<dbReference type="Pfam" id="PF00565">
    <property type="entry name" value="SNase"/>
    <property type="match status" value="1"/>
</dbReference>
<dbReference type="SUPFAM" id="SSF50199">
    <property type="entry name" value="Staphylococcal nuclease"/>
    <property type="match status" value="1"/>
</dbReference>
<keyword evidence="3" id="KW-0378">Hydrolase</keyword>
<dbReference type="CDD" id="cd00175">
    <property type="entry name" value="SNc"/>
    <property type="match status" value="1"/>
</dbReference>
<dbReference type="SMART" id="SM00318">
    <property type="entry name" value="SNc"/>
    <property type="match status" value="1"/>
</dbReference>
<accession>A0ABV2GDT0</accession>
<evidence type="ECO:0000313" key="8">
    <source>
        <dbReference type="Proteomes" id="UP001549099"/>
    </source>
</evidence>
<dbReference type="Proteomes" id="UP001549099">
    <property type="component" value="Unassembled WGS sequence"/>
</dbReference>
<dbReference type="GO" id="GO:0004519">
    <property type="term" value="F:endonuclease activity"/>
    <property type="evidence" value="ECO:0007669"/>
    <property type="project" value="UniProtKB-KW"/>
</dbReference>
<dbReference type="EMBL" id="JBEPLW010000017">
    <property type="protein sequence ID" value="MET3576172.1"/>
    <property type="molecule type" value="Genomic_DNA"/>
</dbReference>
<evidence type="ECO:0000256" key="3">
    <source>
        <dbReference type="ARBA" id="ARBA00022801"/>
    </source>
</evidence>
<dbReference type="Gene3D" id="2.40.50.90">
    <property type="match status" value="1"/>
</dbReference>
<protein>
    <submittedName>
        <fullName evidence="7">Endonuclease YncB(Thermonuclease family)</fullName>
    </submittedName>
</protein>
<keyword evidence="5" id="KW-0472">Membrane</keyword>
<keyword evidence="5" id="KW-1133">Transmembrane helix</keyword>
<feature type="transmembrane region" description="Helical" evidence="5">
    <location>
        <begin position="6"/>
        <end position="29"/>
    </location>
</feature>
<evidence type="ECO:0000256" key="4">
    <source>
        <dbReference type="SAM" id="MobiDB-lite"/>
    </source>
</evidence>
<proteinExistence type="predicted"/>
<evidence type="ECO:0000256" key="5">
    <source>
        <dbReference type="SAM" id="Phobius"/>
    </source>
</evidence>
<organism evidence="7 8">
    <name type="scientific">Bhargavaea ullalensis</name>
    <dbReference type="NCBI Taxonomy" id="1265685"/>
    <lineage>
        <taxon>Bacteria</taxon>
        <taxon>Bacillati</taxon>
        <taxon>Bacillota</taxon>
        <taxon>Bacilli</taxon>
        <taxon>Bacillales</taxon>
        <taxon>Caryophanaceae</taxon>
        <taxon>Bhargavaea</taxon>
    </lineage>
</organism>
<keyword evidence="8" id="KW-1185">Reference proteome</keyword>
<keyword evidence="2 7" id="KW-0255">Endonuclease</keyword>
<dbReference type="PANTHER" id="PTHR12302">
    <property type="entry name" value="EBNA2 BINDING PROTEIN P100"/>
    <property type="match status" value="1"/>
</dbReference>
<keyword evidence="1" id="KW-0540">Nuclease</keyword>
<dbReference type="InterPro" id="IPR035437">
    <property type="entry name" value="SNase_OB-fold_sf"/>
</dbReference>
<feature type="domain" description="TNase-like" evidence="6">
    <location>
        <begin position="207"/>
        <end position="339"/>
    </location>
</feature>
<sequence length="437" mass="46938">MSILFALLFLLATAGLAAGVVILVIRLALKMEHDARKVVLGTRLAIGVWVALFAAMLLFSAGVLIDRLYFIFFAAALAGLIGSGADFLLQLAFRMKPSIKRHSKVAGAFLAAMVIVIFAGPAPDQVASDEEVKSESAVAAPTKIADIKEAPNEETAKREAEEVSQADEKSAELKSVEVAAVPATAKTRSAAQESVQKEAAQPAAASNRVPVTLANPIDGDTIKVNIDGRTESVRFLLVDTPETNHPRLGVQPFGREAKEFTTKLVQSGSIELEFDVSDRDKYNRLLAYVYVDGVSVQEELLKKGLARVAYVYAPNTKYVDRYDTLQKEAQQQAVGIWSVENYATDRGFDAAVVNGGEQASPAQNMPKPKPAPKPAPAPQPKPAPQPQQPAGACNIKGNASSHIYHKPGGQYYDRTNAEVMFCSEAEAQAAGYRASKR</sequence>
<name>A0ABV2GDT0_9BACL</name>
<dbReference type="InterPro" id="IPR016071">
    <property type="entry name" value="Staphylococal_nuclease_OB-fold"/>
</dbReference>
<feature type="region of interest" description="Disordered" evidence="4">
    <location>
        <begin position="148"/>
        <end position="171"/>
    </location>
</feature>
<feature type="transmembrane region" description="Helical" evidence="5">
    <location>
        <begin position="105"/>
        <end position="123"/>
    </location>
</feature>
<evidence type="ECO:0000256" key="1">
    <source>
        <dbReference type="ARBA" id="ARBA00022722"/>
    </source>
</evidence>
<evidence type="ECO:0000259" key="6">
    <source>
        <dbReference type="PROSITE" id="PS50830"/>
    </source>
</evidence>
<evidence type="ECO:0000256" key="2">
    <source>
        <dbReference type="ARBA" id="ARBA00022759"/>
    </source>
</evidence>
<feature type="region of interest" description="Disordered" evidence="4">
    <location>
        <begin position="357"/>
        <end position="409"/>
    </location>
</feature>
<reference evidence="7 8" key="1">
    <citation type="submission" date="2024-06" db="EMBL/GenBank/DDBJ databases">
        <title>Genomic Encyclopedia of Type Strains, Phase IV (KMG-IV): sequencing the most valuable type-strain genomes for metagenomic binning, comparative biology and taxonomic classification.</title>
        <authorList>
            <person name="Goeker M."/>
        </authorList>
    </citation>
    <scope>NUCLEOTIDE SEQUENCE [LARGE SCALE GENOMIC DNA]</scope>
    <source>
        <strain evidence="7 8">DSM 26128</strain>
    </source>
</reference>
<feature type="transmembrane region" description="Helical" evidence="5">
    <location>
        <begin position="71"/>
        <end position="93"/>
    </location>
</feature>
<dbReference type="PROSITE" id="PS50830">
    <property type="entry name" value="TNASE_3"/>
    <property type="match status" value="1"/>
</dbReference>
<feature type="transmembrane region" description="Helical" evidence="5">
    <location>
        <begin position="41"/>
        <end position="65"/>
    </location>
</feature>
<evidence type="ECO:0000313" key="7">
    <source>
        <dbReference type="EMBL" id="MET3576172.1"/>
    </source>
</evidence>